<dbReference type="EMBL" id="CM017882">
    <property type="protein sequence ID" value="KAG1364004.1"/>
    <property type="molecule type" value="Genomic_DNA"/>
</dbReference>
<dbReference type="AlphaFoldDB" id="A0A8K0IR31"/>
<feature type="region of interest" description="Disordered" evidence="1">
    <location>
        <begin position="42"/>
        <end position="61"/>
    </location>
</feature>
<keyword evidence="3" id="KW-1185">Reference proteome</keyword>
<reference evidence="2" key="2">
    <citation type="submission" date="2019-07" db="EMBL/GenBank/DDBJ databases">
        <authorList>
            <person name="Yang Y."/>
            <person name="Bocs S."/>
            <person name="Baudouin L."/>
        </authorList>
    </citation>
    <scope>NUCLEOTIDE SEQUENCE</scope>
    <source>
        <tissue evidence="2">Spear leaf of Hainan Tall coconut</tissue>
    </source>
</reference>
<protein>
    <submittedName>
        <fullName evidence="2">Uncharacterized protein</fullName>
    </submittedName>
</protein>
<evidence type="ECO:0000313" key="2">
    <source>
        <dbReference type="EMBL" id="KAG1364004.1"/>
    </source>
</evidence>
<evidence type="ECO:0000313" key="3">
    <source>
        <dbReference type="Proteomes" id="UP000797356"/>
    </source>
</evidence>
<name>A0A8K0IR31_COCNU</name>
<organism evidence="2 3">
    <name type="scientific">Cocos nucifera</name>
    <name type="common">Coconut palm</name>
    <dbReference type="NCBI Taxonomy" id="13894"/>
    <lineage>
        <taxon>Eukaryota</taxon>
        <taxon>Viridiplantae</taxon>
        <taxon>Streptophyta</taxon>
        <taxon>Embryophyta</taxon>
        <taxon>Tracheophyta</taxon>
        <taxon>Spermatophyta</taxon>
        <taxon>Magnoliopsida</taxon>
        <taxon>Liliopsida</taxon>
        <taxon>Arecaceae</taxon>
        <taxon>Arecoideae</taxon>
        <taxon>Cocoseae</taxon>
        <taxon>Attaleinae</taxon>
        <taxon>Cocos</taxon>
    </lineage>
</organism>
<comment type="caution">
    <text evidence="2">The sequence shown here is derived from an EMBL/GenBank/DDBJ whole genome shotgun (WGS) entry which is preliminary data.</text>
</comment>
<dbReference type="Proteomes" id="UP000797356">
    <property type="component" value="Chromosome 11"/>
</dbReference>
<proteinExistence type="predicted"/>
<evidence type="ECO:0000256" key="1">
    <source>
        <dbReference type="SAM" id="MobiDB-lite"/>
    </source>
</evidence>
<accession>A0A8K0IR31</accession>
<reference evidence="2" key="1">
    <citation type="journal article" date="2017" name="Gigascience">
        <title>The genome draft of coconut (Cocos nucifera).</title>
        <authorList>
            <person name="Xiao Y."/>
            <person name="Xu P."/>
            <person name="Fan H."/>
            <person name="Baudouin L."/>
            <person name="Xia W."/>
            <person name="Bocs S."/>
            <person name="Xu J."/>
            <person name="Li Q."/>
            <person name="Guo A."/>
            <person name="Zhou L."/>
            <person name="Li J."/>
            <person name="Wu Y."/>
            <person name="Ma Z."/>
            <person name="Armero A."/>
            <person name="Issali A.E."/>
            <person name="Liu N."/>
            <person name="Peng M."/>
            <person name="Yang Y."/>
        </authorList>
    </citation>
    <scope>NUCLEOTIDE SEQUENCE</scope>
    <source>
        <tissue evidence="2">Spear leaf of Hainan Tall coconut</tissue>
    </source>
</reference>
<gene>
    <name evidence="2" type="ORF">COCNU_11G008310</name>
</gene>
<sequence>MAVNGRDVPEIVVHDGGRGAAVTVQVLLAGDDARRIGLLAPELRPEGSGGGAPGPAEGLHGAAVAAGGRPLRRWLALARVGGVGKGGGGGDGEFHCISESDFISGKKEGKY</sequence>